<name>A0ACC2E6Y0_DIPCM</name>
<gene>
    <name evidence="1" type="ORF">O6H91_03G061600</name>
</gene>
<protein>
    <submittedName>
        <fullName evidence="1">Uncharacterized protein</fullName>
    </submittedName>
</protein>
<evidence type="ECO:0000313" key="1">
    <source>
        <dbReference type="EMBL" id="KAJ7562256.1"/>
    </source>
</evidence>
<organism evidence="1 2">
    <name type="scientific">Diphasiastrum complanatum</name>
    <name type="common">Issler's clubmoss</name>
    <name type="synonym">Lycopodium complanatum</name>
    <dbReference type="NCBI Taxonomy" id="34168"/>
    <lineage>
        <taxon>Eukaryota</taxon>
        <taxon>Viridiplantae</taxon>
        <taxon>Streptophyta</taxon>
        <taxon>Embryophyta</taxon>
        <taxon>Tracheophyta</taxon>
        <taxon>Lycopodiopsida</taxon>
        <taxon>Lycopodiales</taxon>
        <taxon>Lycopodiaceae</taxon>
        <taxon>Lycopodioideae</taxon>
        <taxon>Diphasiastrum</taxon>
    </lineage>
</organism>
<evidence type="ECO:0000313" key="2">
    <source>
        <dbReference type="Proteomes" id="UP001162992"/>
    </source>
</evidence>
<comment type="caution">
    <text evidence="1">The sequence shown here is derived from an EMBL/GenBank/DDBJ whole genome shotgun (WGS) entry which is preliminary data.</text>
</comment>
<keyword evidence="2" id="KW-1185">Reference proteome</keyword>
<dbReference type="EMBL" id="CM055094">
    <property type="protein sequence ID" value="KAJ7562256.1"/>
    <property type="molecule type" value="Genomic_DNA"/>
</dbReference>
<reference evidence="2" key="1">
    <citation type="journal article" date="2024" name="Proc. Natl. Acad. Sci. U.S.A.">
        <title>Extraordinary preservation of gene collinearity over three hundred million years revealed in homosporous lycophytes.</title>
        <authorList>
            <person name="Li C."/>
            <person name="Wickell D."/>
            <person name="Kuo L.Y."/>
            <person name="Chen X."/>
            <person name="Nie B."/>
            <person name="Liao X."/>
            <person name="Peng D."/>
            <person name="Ji J."/>
            <person name="Jenkins J."/>
            <person name="Williams M."/>
            <person name="Shu S."/>
            <person name="Plott C."/>
            <person name="Barry K."/>
            <person name="Rajasekar S."/>
            <person name="Grimwood J."/>
            <person name="Han X."/>
            <person name="Sun S."/>
            <person name="Hou Z."/>
            <person name="He W."/>
            <person name="Dai G."/>
            <person name="Sun C."/>
            <person name="Schmutz J."/>
            <person name="Leebens-Mack J.H."/>
            <person name="Li F.W."/>
            <person name="Wang L."/>
        </authorList>
    </citation>
    <scope>NUCLEOTIDE SEQUENCE [LARGE SCALE GENOMIC DNA]</scope>
    <source>
        <strain evidence="2">cv. PW_Plant_1</strain>
    </source>
</reference>
<dbReference type="Proteomes" id="UP001162992">
    <property type="component" value="Chromosome 3"/>
</dbReference>
<proteinExistence type="predicted"/>
<accession>A0ACC2E6Y0</accession>
<sequence length="674" mass="74659">MKILKIFYASMNFRSEEAKTQTRSLIHIFFLSFLLMIPACCESWVKSDAQTLIDFRDAVDVGGKLGSWGVGDPCNHTWLGVTCQGSRVVHLILENLHLHGSAHVLSSLDQLRILSLKGNFFNGSLPDMSNWQNLHSLFLHQNQFSGEVPNSMSSLVRLWRLDLSNNNLSGTIPELFQSFSHLLTLRLENNMFTGSIPPLNLSNLQDFNVSGNQLSGKIPFSLERFGSFSFLGNSELCGGPLLACKLSPVPAPSSLIPMASPASVLSTSSPSILSSPSSKPNITIANKSSSSRLSTGAIVAIVVGDAAVLLVISLLFLLYYWKKYSDTSLRKASRGLEEKGDFSAQYSVQVPEAERSRLAFFEGRKHNFELEHLLRASAEMLGKGSFGTAYKAVLESGIIVAVKRLKDVSISGKKEFDQHMELIGNLRHPNLVRLQAYYYAKEEKLLVYDYMPNGSLYSLLHGNRGPGRTPLDWTTRVKIALGAAQGLAYIHHKFGSQKLPHGNIKSSNILLDKDGNACISDFGLALLMNAKSASLFVGYRAPEHNETRRVSQRADVYSYGVLLLEILTGKAPAQSHVQDDGIDLPRWVQSVVREEWTAEVFDIELMRYKNIEEEMVAMLQIAMICVSHSPEQRPKMSQVVKMIEDIRGDQSPMRDESGGSQSQSPMSEEARSSH</sequence>